<accession>A0A6V8LBP7</accession>
<dbReference type="Proteomes" id="UP000482960">
    <property type="component" value="Unassembled WGS sequence"/>
</dbReference>
<dbReference type="RefSeq" id="WP_173078561.1">
    <property type="nucleotide sequence ID" value="NZ_BAABJB010000004.1"/>
</dbReference>
<dbReference type="AlphaFoldDB" id="A0A6V8LBP7"/>
<reference evidence="1 2" key="2">
    <citation type="submission" date="2020-03" db="EMBL/GenBank/DDBJ databases">
        <authorList>
            <person name="Ichikawa N."/>
            <person name="Kimura A."/>
            <person name="Kitahashi Y."/>
            <person name="Uohara A."/>
        </authorList>
    </citation>
    <scope>NUCLEOTIDE SEQUENCE [LARGE SCALE GENOMIC DNA]</scope>
    <source>
        <strain evidence="1 2">NBRC 108638</strain>
    </source>
</reference>
<comment type="caution">
    <text evidence="1">The sequence shown here is derived from an EMBL/GenBank/DDBJ whole genome shotgun (WGS) entry which is preliminary data.</text>
</comment>
<dbReference type="EMBL" id="BLPG01000001">
    <property type="protein sequence ID" value="GFJ91506.1"/>
    <property type="molecule type" value="Genomic_DNA"/>
</dbReference>
<organism evidence="1 2">
    <name type="scientific">Phytohabitans rumicis</name>
    <dbReference type="NCBI Taxonomy" id="1076125"/>
    <lineage>
        <taxon>Bacteria</taxon>
        <taxon>Bacillati</taxon>
        <taxon>Actinomycetota</taxon>
        <taxon>Actinomycetes</taxon>
        <taxon>Micromonosporales</taxon>
        <taxon>Micromonosporaceae</taxon>
    </lineage>
</organism>
<gene>
    <name evidence="1" type="ORF">Prum_051480</name>
</gene>
<sequence length="103" mass="11530">MLDEQTLAAELPDLPWQLRLGLVFVDEKPTVFALYRRATGETAGKVTAWLIALPGDNAVLLPVDGDASTRPILTTLHNVRRRWLRLYESELVQVVGPQAQHMV</sequence>
<evidence type="ECO:0000313" key="2">
    <source>
        <dbReference type="Proteomes" id="UP000482960"/>
    </source>
</evidence>
<name>A0A6V8LBP7_9ACTN</name>
<proteinExistence type="predicted"/>
<keyword evidence="2" id="KW-1185">Reference proteome</keyword>
<protein>
    <submittedName>
        <fullName evidence="1">Uncharacterized protein</fullName>
    </submittedName>
</protein>
<evidence type="ECO:0000313" key="1">
    <source>
        <dbReference type="EMBL" id="GFJ91506.1"/>
    </source>
</evidence>
<reference evidence="1 2" key="1">
    <citation type="submission" date="2020-03" db="EMBL/GenBank/DDBJ databases">
        <title>Whole genome shotgun sequence of Phytohabitans rumicis NBRC 108638.</title>
        <authorList>
            <person name="Komaki H."/>
            <person name="Tamura T."/>
        </authorList>
    </citation>
    <scope>NUCLEOTIDE SEQUENCE [LARGE SCALE GENOMIC DNA]</scope>
    <source>
        <strain evidence="1 2">NBRC 108638</strain>
    </source>
</reference>